<name>A0A061DBA2_BABBI</name>
<dbReference type="VEuPathDB" id="PiroplasmaDB:BBBOND_0300940"/>
<dbReference type="KEGG" id="bbig:BBBOND_0300940"/>
<proteinExistence type="predicted"/>
<gene>
    <name evidence="2" type="ORF">BBBOND_0300940</name>
</gene>
<dbReference type="Gene3D" id="2.30.110.10">
    <property type="entry name" value="Electron Transport, Fmn-binding Protein, Chain A"/>
    <property type="match status" value="1"/>
</dbReference>
<dbReference type="GeneID" id="24564730"/>
<accession>A0A061DBA2</accession>
<protein>
    <submittedName>
        <fullName evidence="2">Uncharacterized protein</fullName>
    </submittedName>
</protein>
<keyword evidence="3" id="KW-1185">Reference proteome</keyword>
<evidence type="ECO:0000313" key="3">
    <source>
        <dbReference type="Proteomes" id="UP000033188"/>
    </source>
</evidence>
<sequence length="277" mass="31666">MTRSSGARYMQWPWACVRPILFVRSSASIGLRREVVDTQSPSGSNVLRLTRRFAGSVKEVSPVVQIDSKGSRKFVYDNFGRLRVFFKFLIFQSIPLAIFAYCYRRFEKERQCLYSIPLETVDEALRHLWSITRNAHCFLQVGGKFYIVNYSVGSDAGFRAVDTLEGFVSKFQRDHRDALRNIYVSYPNDRNIDSSIESENNIELLFYNQSLDSFASVKAVAHIITDPGHRKQAWNPKLGPDTNNLAILNTKAVRIGFGNNNNKSIAFENKGDWILSK</sequence>
<evidence type="ECO:0000256" key="1">
    <source>
        <dbReference type="SAM" id="Phobius"/>
    </source>
</evidence>
<dbReference type="EMBL" id="LK391709">
    <property type="protein sequence ID" value="CDR96189.1"/>
    <property type="molecule type" value="Genomic_DNA"/>
</dbReference>
<dbReference type="AlphaFoldDB" id="A0A061DBA2"/>
<keyword evidence="1" id="KW-0812">Transmembrane</keyword>
<reference evidence="3" key="1">
    <citation type="journal article" date="2014" name="Nucleic Acids Res.">
        <title>The evolutionary dynamics of variant antigen genes in Babesia reveal a history of genomic innovation underlying host-parasite interaction.</title>
        <authorList>
            <person name="Jackson A.P."/>
            <person name="Otto T.D."/>
            <person name="Darby A."/>
            <person name="Ramaprasad A."/>
            <person name="Xia D."/>
            <person name="Echaide I.E."/>
            <person name="Farber M."/>
            <person name="Gahlot S."/>
            <person name="Gamble J."/>
            <person name="Gupta D."/>
            <person name="Gupta Y."/>
            <person name="Jackson L."/>
            <person name="Malandrin L."/>
            <person name="Malas T.B."/>
            <person name="Moussa E."/>
            <person name="Nair M."/>
            <person name="Reid A.J."/>
            <person name="Sanders M."/>
            <person name="Sharma J."/>
            <person name="Tracey A."/>
            <person name="Quail M.A."/>
            <person name="Weir W."/>
            <person name="Wastling J.M."/>
            <person name="Hall N."/>
            <person name="Willadsen P."/>
            <person name="Lingelbach K."/>
            <person name="Shiels B."/>
            <person name="Tait A."/>
            <person name="Berriman M."/>
            <person name="Allred D.R."/>
            <person name="Pain A."/>
        </authorList>
    </citation>
    <scope>NUCLEOTIDE SEQUENCE [LARGE SCALE GENOMIC DNA]</scope>
    <source>
        <strain evidence="3">Bond</strain>
    </source>
</reference>
<organism evidence="2 3">
    <name type="scientific">Babesia bigemina</name>
    <dbReference type="NCBI Taxonomy" id="5866"/>
    <lineage>
        <taxon>Eukaryota</taxon>
        <taxon>Sar</taxon>
        <taxon>Alveolata</taxon>
        <taxon>Apicomplexa</taxon>
        <taxon>Aconoidasida</taxon>
        <taxon>Piroplasmida</taxon>
        <taxon>Babesiidae</taxon>
        <taxon>Babesia</taxon>
    </lineage>
</organism>
<feature type="transmembrane region" description="Helical" evidence="1">
    <location>
        <begin position="84"/>
        <end position="103"/>
    </location>
</feature>
<dbReference type="OMA" id="SSGARYM"/>
<dbReference type="RefSeq" id="XP_012768375.1">
    <property type="nucleotide sequence ID" value="XM_012912921.1"/>
</dbReference>
<dbReference type="InterPro" id="IPR012349">
    <property type="entry name" value="Split_barrel_FMN-bd"/>
</dbReference>
<dbReference type="Proteomes" id="UP000033188">
    <property type="component" value="Chromosome 3"/>
</dbReference>
<evidence type="ECO:0000313" key="2">
    <source>
        <dbReference type="EMBL" id="CDR96189.1"/>
    </source>
</evidence>
<keyword evidence="1" id="KW-1133">Transmembrane helix</keyword>
<keyword evidence="1" id="KW-0472">Membrane</keyword>
<dbReference type="OrthoDB" id="365986at2759"/>